<dbReference type="InterPro" id="IPR004853">
    <property type="entry name" value="Sugar_P_trans_dom"/>
</dbReference>
<feature type="compositionally biased region" description="Basic and acidic residues" evidence="5">
    <location>
        <begin position="344"/>
        <end position="354"/>
    </location>
</feature>
<evidence type="ECO:0000256" key="2">
    <source>
        <dbReference type="ARBA" id="ARBA00022692"/>
    </source>
</evidence>
<dbReference type="AlphaFoldDB" id="A0A8J2SYG3"/>
<keyword evidence="4 6" id="KW-0472">Membrane</keyword>
<evidence type="ECO:0000256" key="1">
    <source>
        <dbReference type="ARBA" id="ARBA00004141"/>
    </source>
</evidence>
<dbReference type="Proteomes" id="UP000789595">
    <property type="component" value="Unassembled WGS sequence"/>
</dbReference>
<evidence type="ECO:0000256" key="3">
    <source>
        <dbReference type="ARBA" id="ARBA00022989"/>
    </source>
</evidence>
<dbReference type="PANTHER" id="PTHR11132">
    <property type="entry name" value="SOLUTE CARRIER FAMILY 35"/>
    <property type="match status" value="1"/>
</dbReference>
<dbReference type="OrthoDB" id="5547497at2759"/>
<evidence type="ECO:0000256" key="6">
    <source>
        <dbReference type="SAM" id="Phobius"/>
    </source>
</evidence>
<organism evidence="8 9">
    <name type="scientific">Pelagomonas calceolata</name>
    <dbReference type="NCBI Taxonomy" id="35677"/>
    <lineage>
        <taxon>Eukaryota</taxon>
        <taxon>Sar</taxon>
        <taxon>Stramenopiles</taxon>
        <taxon>Ochrophyta</taxon>
        <taxon>Pelagophyceae</taxon>
        <taxon>Pelagomonadales</taxon>
        <taxon>Pelagomonadaceae</taxon>
        <taxon>Pelagomonas</taxon>
    </lineage>
</organism>
<evidence type="ECO:0000313" key="9">
    <source>
        <dbReference type="Proteomes" id="UP000789595"/>
    </source>
</evidence>
<comment type="subcellular location">
    <subcellularLocation>
        <location evidence="1">Membrane</location>
        <topology evidence="1">Multi-pass membrane protein</topology>
    </subcellularLocation>
</comment>
<accession>A0A8J2SYG3</accession>
<protein>
    <recommendedName>
        <fullName evidence="7">Sugar phosphate transporter domain-containing protein</fullName>
    </recommendedName>
</protein>
<gene>
    <name evidence="8" type="ORF">PECAL_4P27420</name>
</gene>
<feature type="compositionally biased region" description="Low complexity" evidence="5">
    <location>
        <begin position="357"/>
        <end position="366"/>
    </location>
</feature>
<feature type="compositionally biased region" description="Low complexity" evidence="5">
    <location>
        <begin position="378"/>
        <end position="389"/>
    </location>
</feature>
<keyword evidence="3 6" id="KW-1133">Transmembrane helix</keyword>
<feature type="transmembrane region" description="Helical" evidence="6">
    <location>
        <begin position="21"/>
        <end position="42"/>
    </location>
</feature>
<dbReference type="GO" id="GO:0016020">
    <property type="term" value="C:membrane"/>
    <property type="evidence" value="ECO:0007669"/>
    <property type="project" value="UniProtKB-SubCell"/>
</dbReference>
<feature type="transmembrane region" description="Helical" evidence="6">
    <location>
        <begin position="54"/>
        <end position="76"/>
    </location>
</feature>
<proteinExistence type="predicted"/>
<dbReference type="EMBL" id="CAKKNE010000004">
    <property type="protein sequence ID" value="CAH0375409.1"/>
    <property type="molecule type" value="Genomic_DNA"/>
</dbReference>
<name>A0A8J2SYG3_9STRA</name>
<feature type="compositionally biased region" description="Basic and acidic residues" evidence="5">
    <location>
        <begin position="367"/>
        <end position="376"/>
    </location>
</feature>
<keyword evidence="2 6" id="KW-0812">Transmembrane</keyword>
<evidence type="ECO:0000256" key="4">
    <source>
        <dbReference type="ARBA" id="ARBA00023136"/>
    </source>
</evidence>
<evidence type="ECO:0000313" key="8">
    <source>
        <dbReference type="EMBL" id="CAH0375409.1"/>
    </source>
</evidence>
<feature type="transmembrane region" description="Helical" evidence="6">
    <location>
        <begin position="88"/>
        <end position="107"/>
    </location>
</feature>
<keyword evidence="9" id="KW-1185">Reference proteome</keyword>
<feature type="region of interest" description="Disordered" evidence="5">
    <location>
        <begin position="344"/>
        <end position="389"/>
    </location>
</feature>
<reference evidence="8" key="1">
    <citation type="submission" date="2021-11" db="EMBL/GenBank/DDBJ databases">
        <authorList>
            <consortium name="Genoscope - CEA"/>
            <person name="William W."/>
        </authorList>
    </citation>
    <scope>NUCLEOTIDE SEQUENCE</scope>
</reference>
<dbReference type="InterPro" id="IPR050186">
    <property type="entry name" value="TPT_transporter"/>
</dbReference>
<evidence type="ECO:0000256" key="5">
    <source>
        <dbReference type="SAM" id="MobiDB-lite"/>
    </source>
</evidence>
<dbReference type="Pfam" id="PF03151">
    <property type="entry name" value="TPT"/>
    <property type="match status" value="1"/>
</dbReference>
<sequence length="389" mass="42193">MRPRAWLDENRKRTGVFGTALRVPLMLAVFANLLSSCAVVLVNKWLVAQHRFDHIIFLTSCQMAFTAAGMRVMLRCGVFAYKACERRTVVRVAGASLLAMAFMNLNLKQNSVGFFQMTKLACIPCTLATQYLAGDRFPDGATLATLVPLVGGLYVAEVHDHTVTPLGTLYGAVAVVATVLAQRATASSQRRLRVDSNQLLYHTSPLIALAMLAASPLCDDVAHLAALDWTADLRGDVLWSCAVWKSTSELCYPEKYCVDFVSLHAIEPTSCGLALAANVSNYYVLGRTSPLTYQVLGHVKTIATIGFSVVVFGLETNAKNLLGLFVAMVGVVSYTEVTRRASVARERRRLRDEPTEAAPAPAAPQAREGRPKRPDLRAPASPTSPLLPA</sequence>
<evidence type="ECO:0000259" key="7">
    <source>
        <dbReference type="Pfam" id="PF03151"/>
    </source>
</evidence>
<comment type="caution">
    <text evidence="8">The sequence shown here is derived from an EMBL/GenBank/DDBJ whole genome shotgun (WGS) entry which is preliminary data.</text>
</comment>
<feature type="domain" description="Sugar phosphate transporter" evidence="7">
    <location>
        <begin position="36"/>
        <end position="334"/>
    </location>
</feature>